<name>A0ABN9PUM2_9DINO</name>
<feature type="compositionally biased region" description="Basic and acidic residues" evidence="2">
    <location>
        <begin position="245"/>
        <end position="271"/>
    </location>
</feature>
<comment type="caution">
    <text evidence="4">The sequence shown here is derived from an EMBL/GenBank/DDBJ whole genome shotgun (WGS) entry which is preliminary data.</text>
</comment>
<proteinExistence type="inferred from homology"/>
<dbReference type="PANTHER" id="PTHR32097">
    <property type="entry name" value="CAMP-BINDING PROTEIN 1-RELATED"/>
    <property type="match status" value="1"/>
</dbReference>
<organism evidence="4 5">
    <name type="scientific">Prorocentrum cordatum</name>
    <dbReference type="NCBI Taxonomy" id="2364126"/>
    <lineage>
        <taxon>Eukaryota</taxon>
        <taxon>Sar</taxon>
        <taxon>Alveolata</taxon>
        <taxon>Dinophyceae</taxon>
        <taxon>Prorocentrales</taxon>
        <taxon>Prorocentraceae</taxon>
        <taxon>Prorocentrum</taxon>
    </lineage>
</organism>
<protein>
    <recommendedName>
        <fullName evidence="3">TerD domain-containing protein</fullName>
    </recommendedName>
</protein>
<dbReference type="Pfam" id="PF02342">
    <property type="entry name" value="TerD"/>
    <property type="match status" value="1"/>
</dbReference>
<evidence type="ECO:0000313" key="4">
    <source>
        <dbReference type="EMBL" id="CAK0796922.1"/>
    </source>
</evidence>
<sequence length="723" mass="77633">MSKYMTSEAVQKLLDTPLEDLPAYGPRLALPTIEDHERAAEDLELEGIGSTWRRHDPDLLDFEALAATTRVRRTINIDSEHAQVGHDMFVADATVLPNGELNPSPHIHPWALQFSQDLNAALAHPIGEELKEVWQPRTMANFFGNPEVTEAFRYCDFRPQPAHSVRAPAGAPRPGAPPPTFDDLDDTPDLPHRYCDLAKHRLLNLEHHLHKMSGGAAAAATGSFQASGNSGGDSKPPGPKKGRKGDKDRDTAMDDAKGELQKILDGKDYRKQVQTAREAGPDQLRAVGSPTASLAVTLLEKLATCDVGGVSRQQLNDYLDKIEPTTGEPTITREQVELDVQAIKIEQPHDESKACVLDQSTGTERACDSSPNQCITPVSRGSALEYCPSGEAAGKGTGCDGITWVQLDRLPRQVVLLLFVMAVHQPSKSADAANRTIHLFEGSASKRVGRYPVSHRAPEACAVAVMKRAGGGRWKMLAIQEAARVGRHFLEVVEPVLGKVVHDLLPSLTRRQKVMVSMAMEKGSVADLPLPQAARALFVGVSWDLGRVGHAASLVVSAVLLGAGAKELGAVTAEAPRAEGVRHCGSSAGVASSGFSLEQAAVPEGVEQIFVVCHVRRDGHSSSGDPIQKPDCCVVDPRGCELARFAAAEALREGGLLLARLFRVPGRGRWGFQALGDACGGASWRDCLGEVHAVCARRPQDLQQCAPDASTNSSEVKRSIVSL</sequence>
<dbReference type="InterPro" id="IPR051324">
    <property type="entry name" value="Stress/Tellurium_Resist"/>
</dbReference>
<feature type="compositionally biased region" description="Low complexity" evidence="2">
    <location>
        <begin position="220"/>
        <end position="235"/>
    </location>
</feature>
<accession>A0ABN9PUM2</accession>
<reference evidence="4" key="1">
    <citation type="submission" date="2023-10" db="EMBL/GenBank/DDBJ databases">
        <authorList>
            <person name="Chen Y."/>
            <person name="Shah S."/>
            <person name="Dougan E. K."/>
            <person name="Thang M."/>
            <person name="Chan C."/>
        </authorList>
    </citation>
    <scope>NUCLEOTIDE SEQUENCE [LARGE SCALE GENOMIC DNA]</scope>
</reference>
<feature type="region of interest" description="Disordered" evidence="2">
    <location>
        <begin position="163"/>
        <end position="187"/>
    </location>
</feature>
<evidence type="ECO:0000256" key="2">
    <source>
        <dbReference type="SAM" id="MobiDB-lite"/>
    </source>
</evidence>
<dbReference type="Gene3D" id="2.60.60.30">
    <property type="entry name" value="sav2460 like domains"/>
    <property type="match status" value="2"/>
</dbReference>
<keyword evidence="5" id="KW-1185">Reference proteome</keyword>
<feature type="domain" description="TerD" evidence="3">
    <location>
        <begin position="518"/>
        <end position="678"/>
    </location>
</feature>
<evidence type="ECO:0000259" key="3">
    <source>
        <dbReference type="Pfam" id="PF02342"/>
    </source>
</evidence>
<dbReference type="InterPro" id="IPR003325">
    <property type="entry name" value="TerD"/>
</dbReference>
<dbReference type="Proteomes" id="UP001189429">
    <property type="component" value="Unassembled WGS sequence"/>
</dbReference>
<dbReference type="EMBL" id="CAUYUJ010001647">
    <property type="protein sequence ID" value="CAK0796922.1"/>
    <property type="molecule type" value="Genomic_DNA"/>
</dbReference>
<evidence type="ECO:0000256" key="1">
    <source>
        <dbReference type="ARBA" id="ARBA00008775"/>
    </source>
</evidence>
<feature type="region of interest" description="Disordered" evidence="2">
    <location>
        <begin position="220"/>
        <end position="284"/>
    </location>
</feature>
<evidence type="ECO:0000313" key="5">
    <source>
        <dbReference type="Proteomes" id="UP001189429"/>
    </source>
</evidence>
<comment type="similarity">
    <text evidence="1">Belongs to the CAPAB/TerDEXZ family.</text>
</comment>
<gene>
    <name evidence="4" type="ORF">PCOR1329_LOCUS6152</name>
</gene>
<dbReference type="PANTHER" id="PTHR32097:SF4">
    <property type="entry name" value="GENERAL STRESS PROTEIN 16U"/>
    <property type="match status" value="1"/>
</dbReference>